<feature type="transmembrane region" description="Helical" evidence="7">
    <location>
        <begin position="310"/>
        <end position="330"/>
    </location>
</feature>
<evidence type="ECO:0000256" key="5">
    <source>
        <dbReference type="ARBA" id="ARBA00023136"/>
    </source>
</evidence>
<evidence type="ECO:0000313" key="9">
    <source>
        <dbReference type="EMBL" id="ABB12703.1"/>
    </source>
</evidence>
<keyword evidence="2" id="KW-0813">Transport</keyword>
<sequence>MTPRLTRRDAAAACGGRTVPHDARDEPGDTPMTAAAPPLHAATMRRLNLRLIPFLMLLYLVAYIDRSNISVAALQMNADLGLSAEMYGLGAGLFYVTYILFEVPSNLFLARVGARRWIARIMITWGIVAAAMSTVHTPGQLYAMRLLLGAAEAGFTPGIIYYLSAWYPPSDRARAMSFFYIGATLASVIGLPLSGALLNLNGVLGIEGWRWLFLLEGVPALLLGFVVLRRLPDTPAHARWLPADERAWLEATLRDSAPREHLSHGAALRRAFGDGKVWALAAFWLLQAFGTIGLTLFLPLLVKSLSGQSSFAVGSLSALPFLFACVAMYVNGRHSDLGGERALHLGVPMLLAGALLIAAIYTPTLPVAYALLVLAVGFNWAATPVFWAVTTEYVSGLTAAASIALINAVANIAGLALPPVMGRIKDVTHAYDLALLLVAVALLAGGVLALRIASRRTMPVAAGRAG</sequence>
<dbReference type="PANTHER" id="PTHR43791">
    <property type="entry name" value="PERMEASE-RELATED"/>
    <property type="match status" value="1"/>
</dbReference>
<feature type="domain" description="Major facilitator superfamily (MFS) profile" evidence="8">
    <location>
        <begin position="51"/>
        <end position="457"/>
    </location>
</feature>
<dbReference type="PANTHER" id="PTHR43791:SF36">
    <property type="entry name" value="TRANSPORTER, PUTATIVE (AFU_ORTHOLOGUE AFUA_6G08340)-RELATED"/>
    <property type="match status" value="1"/>
</dbReference>
<feature type="transmembrane region" description="Helical" evidence="7">
    <location>
        <begin position="342"/>
        <end position="361"/>
    </location>
</feature>
<feature type="transmembrane region" description="Helical" evidence="7">
    <location>
        <begin position="47"/>
        <end position="64"/>
    </location>
</feature>
<dbReference type="HOGENOM" id="CLU_001265_0_0_4"/>
<reference evidence="9" key="1">
    <citation type="submission" date="2005-10" db="EMBL/GenBank/DDBJ databases">
        <title>Complete sequence of chromosome 2 of Burkholderia sp. 383.</title>
        <authorList>
            <consortium name="US DOE Joint Genome Institute"/>
            <person name="Copeland A."/>
            <person name="Lucas S."/>
            <person name="Lapidus A."/>
            <person name="Barry K."/>
            <person name="Detter J.C."/>
            <person name="Glavina T."/>
            <person name="Hammon N."/>
            <person name="Israni S."/>
            <person name="Pitluck S."/>
            <person name="Chain P."/>
            <person name="Malfatti S."/>
            <person name="Shin M."/>
            <person name="Vergez L."/>
            <person name="Schmutz J."/>
            <person name="Larimer F."/>
            <person name="Land M."/>
            <person name="Kyrpides N."/>
            <person name="Lykidis A."/>
            <person name="Richardson P."/>
        </authorList>
    </citation>
    <scope>NUCLEOTIDE SEQUENCE [LARGE SCALE GENOMIC DNA]</scope>
    <source>
        <strain evidence="9">383</strain>
    </source>
</reference>
<evidence type="ECO:0000256" key="6">
    <source>
        <dbReference type="SAM" id="MobiDB-lite"/>
    </source>
</evidence>
<dbReference type="Gene3D" id="1.20.1250.20">
    <property type="entry name" value="MFS general substrate transporter like domains"/>
    <property type="match status" value="2"/>
</dbReference>
<keyword evidence="4 7" id="KW-1133">Transmembrane helix</keyword>
<dbReference type="Proteomes" id="UP000002705">
    <property type="component" value="Chromosome 2"/>
</dbReference>
<feature type="transmembrane region" description="Helical" evidence="7">
    <location>
        <begin position="209"/>
        <end position="228"/>
    </location>
</feature>
<dbReference type="PROSITE" id="PS50850">
    <property type="entry name" value="MFS"/>
    <property type="match status" value="1"/>
</dbReference>
<name>Q392B3_BURL3</name>
<dbReference type="CDD" id="cd17319">
    <property type="entry name" value="MFS_ExuT_GudP_like"/>
    <property type="match status" value="1"/>
</dbReference>
<feature type="region of interest" description="Disordered" evidence="6">
    <location>
        <begin position="1"/>
        <end position="30"/>
    </location>
</feature>
<dbReference type="PATRIC" id="fig|482957.22.peg.6385"/>
<feature type="transmembrane region" description="Helical" evidence="7">
    <location>
        <begin position="117"/>
        <end position="136"/>
    </location>
</feature>
<dbReference type="KEGG" id="bur:Bcep18194_B2592"/>
<keyword evidence="3 7" id="KW-0812">Transmembrane</keyword>
<feature type="transmembrane region" description="Helical" evidence="7">
    <location>
        <begin position="367"/>
        <end position="389"/>
    </location>
</feature>
<dbReference type="EMBL" id="CP000152">
    <property type="protein sequence ID" value="ABB12703.1"/>
    <property type="molecule type" value="Genomic_DNA"/>
</dbReference>
<gene>
    <name evidence="9" type="ordered locus">Bcep18194_B2592</name>
</gene>
<dbReference type="FunFam" id="1.20.1250.20:FF:000018">
    <property type="entry name" value="MFS transporter permease"/>
    <property type="match status" value="1"/>
</dbReference>
<dbReference type="InterPro" id="IPR020846">
    <property type="entry name" value="MFS_dom"/>
</dbReference>
<evidence type="ECO:0000313" key="10">
    <source>
        <dbReference type="Proteomes" id="UP000002705"/>
    </source>
</evidence>
<proteinExistence type="predicted"/>
<evidence type="ECO:0000256" key="1">
    <source>
        <dbReference type="ARBA" id="ARBA00004141"/>
    </source>
</evidence>
<dbReference type="InterPro" id="IPR011701">
    <property type="entry name" value="MFS"/>
</dbReference>
<organism evidence="9 10">
    <name type="scientific">Burkholderia lata (strain ATCC 17760 / DSM 23089 / LMG 22485 / NCIMB 9086 / R18194 / 383)</name>
    <dbReference type="NCBI Taxonomy" id="482957"/>
    <lineage>
        <taxon>Bacteria</taxon>
        <taxon>Pseudomonadati</taxon>
        <taxon>Pseudomonadota</taxon>
        <taxon>Betaproteobacteria</taxon>
        <taxon>Burkholderiales</taxon>
        <taxon>Burkholderiaceae</taxon>
        <taxon>Burkholderia</taxon>
        <taxon>Burkholderia cepacia complex</taxon>
    </lineage>
</organism>
<evidence type="ECO:0000259" key="8">
    <source>
        <dbReference type="PROSITE" id="PS50850"/>
    </source>
</evidence>
<dbReference type="GO" id="GO:0016020">
    <property type="term" value="C:membrane"/>
    <property type="evidence" value="ECO:0007669"/>
    <property type="project" value="UniProtKB-SubCell"/>
</dbReference>
<dbReference type="AlphaFoldDB" id="Q392B3"/>
<feature type="transmembrane region" description="Helical" evidence="7">
    <location>
        <begin position="396"/>
        <end position="417"/>
    </location>
</feature>
<feature type="transmembrane region" description="Helical" evidence="7">
    <location>
        <begin position="142"/>
        <end position="163"/>
    </location>
</feature>
<keyword evidence="10" id="KW-1185">Reference proteome</keyword>
<comment type="subcellular location">
    <subcellularLocation>
        <location evidence="1">Membrane</location>
        <topology evidence="1">Multi-pass membrane protein</topology>
    </subcellularLocation>
</comment>
<accession>Q392B3</accession>
<evidence type="ECO:0000256" key="2">
    <source>
        <dbReference type="ARBA" id="ARBA00022448"/>
    </source>
</evidence>
<dbReference type="InterPro" id="IPR036259">
    <property type="entry name" value="MFS_trans_sf"/>
</dbReference>
<dbReference type="GO" id="GO:0022857">
    <property type="term" value="F:transmembrane transporter activity"/>
    <property type="evidence" value="ECO:0007669"/>
    <property type="project" value="InterPro"/>
</dbReference>
<feature type="compositionally biased region" description="Basic and acidic residues" evidence="6">
    <location>
        <begin position="1"/>
        <end position="10"/>
    </location>
</feature>
<evidence type="ECO:0000256" key="4">
    <source>
        <dbReference type="ARBA" id="ARBA00022989"/>
    </source>
</evidence>
<feature type="transmembrane region" description="Helical" evidence="7">
    <location>
        <begin position="277"/>
        <end position="298"/>
    </location>
</feature>
<protein>
    <submittedName>
        <fullName evidence="9">Major facilitator superfamily (MFS_1) transporter</fullName>
    </submittedName>
</protein>
<feature type="transmembrane region" description="Helical" evidence="7">
    <location>
        <begin position="84"/>
        <end position="105"/>
    </location>
</feature>
<feature type="transmembrane region" description="Helical" evidence="7">
    <location>
        <begin position="429"/>
        <end position="450"/>
    </location>
</feature>
<evidence type="ECO:0000256" key="7">
    <source>
        <dbReference type="SAM" id="Phobius"/>
    </source>
</evidence>
<feature type="transmembrane region" description="Helical" evidence="7">
    <location>
        <begin position="175"/>
        <end position="197"/>
    </location>
</feature>
<dbReference type="Pfam" id="PF07690">
    <property type="entry name" value="MFS_1"/>
    <property type="match status" value="1"/>
</dbReference>
<dbReference type="SUPFAM" id="SSF103473">
    <property type="entry name" value="MFS general substrate transporter"/>
    <property type="match status" value="1"/>
</dbReference>
<evidence type="ECO:0000256" key="3">
    <source>
        <dbReference type="ARBA" id="ARBA00022692"/>
    </source>
</evidence>
<keyword evidence="5 7" id="KW-0472">Membrane</keyword>